<dbReference type="AlphaFoldDB" id="A0A142BQ43"/>
<sequence>MKKIVLVFLMMIGGLVLSGCKEDTKSVDWWYKNQDQAILKVKECNKSGDDTPNCKNAIQGKFLYDQEHAPIPKFSGMGDETDKYEKIYAENPDLAFSDYKSCKETKSISEKCDAALYAAVEYSDAKKHPELSAKFKEILK</sequence>
<keyword evidence="2" id="KW-0614">Plasmid</keyword>
<reference evidence="2" key="1">
    <citation type="journal article" date="2016" name="Antimicrob. Agents Chemother.">
        <title>Genomic characterization of Enterobacter cloacae isolates from China that co-produce KPC-3 and NDM-1 carbapenemases.</title>
        <authorList>
            <person name="Du H."/>
            <person name="Chen L."/>
            <person name="Chavda K.D."/>
            <person name="Pandey R."/>
            <person name="Zhang H."/>
            <person name="Xie X."/>
            <person name="Tang Y.W."/>
            <person name="Kreiswirth B.N."/>
        </authorList>
    </citation>
    <scope>NUCLEOTIDE SEQUENCE</scope>
    <source>
        <strain evidence="2">SZECL1</strain>
        <plasmid evidence="2">pKPC3_SZ</plasmid>
    </source>
</reference>
<evidence type="ECO:0000313" key="2">
    <source>
        <dbReference type="EMBL" id="AMP35201.1"/>
    </source>
</evidence>
<dbReference type="InterPro" id="IPR047937">
    <property type="entry name" value="Eex_IncN-like"/>
</dbReference>
<dbReference type="PROSITE" id="PS51257">
    <property type="entry name" value="PROKAR_LIPOPROTEIN"/>
    <property type="match status" value="1"/>
</dbReference>
<accession>A0A142BQ43</accession>
<protein>
    <submittedName>
        <fullName evidence="2">Exe</fullName>
    </submittedName>
</protein>
<feature type="chain" id="PRO_5007493325" evidence="1">
    <location>
        <begin position="19"/>
        <end position="140"/>
    </location>
</feature>
<keyword evidence="1" id="KW-0732">Signal</keyword>
<evidence type="ECO:0000256" key="1">
    <source>
        <dbReference type="SAM" id="SignalP"/>
    </source>
</evidence>
<proteinExistence type="predicted"/>
<name>A0A142BQ43_ENTCL</name>
<feature type="signal peptide" evidence="1">
    <location>
        <begin position="1"/>
        <end position="18"/>
    </location>
</feature>
<dbReference type="NCBIfam" id="NF033894">
    <property type="entry name" value="Eex_IncN"/>
    <property type="match status" value="1"/>
</dbReference>
<dbReference type="GeneID" id="39640153"/>
<dbReference type="RefSeq" id="WP_058999002.1">
    <property type="nucleotide sequence ID" value="NZ_KU302800.1"/>
</dbReference>
<geneLocation type="plasmid" evidence="2">
    <name>pKPC3_SZ</name>
</geneLocation>
<dbReference type="EMBL" id="KU302800">
    <property type="protein sequence ID" value="AMP35201.1"/>
    <property type="molecule type" value="Genomic_DNA"/>
</dbReference>
<organism evidence="2">
    <name type="scientific">Enterobacter cloacae</name>
    <dbReference type="NCBI Taxonomy" id="550"/>
    <lineage>
        <taxon>Bacteria</taxon>
        <taxon>Pseudomonadati</taxon>
        <taxon>Pseudomonadota</taxon>
        <taxon>Gammaproteobacteria</taxon>
        <taxon>Enterobacterales</taxon>
        <taxon>Enterobacteriaceae</taxon>
        <taxon>Enterobacter</taxon>
        <taxon>Enterobacter cloacae complex</taxon>
    </lineage>
</organism>